<keyword evidence="3" id="KW-1185">Reference proteome</keyword>
<sequence>MSPANMKILALDTSTSSGSVALMEGPILTAEWTLQSARTHNRRLLRTIDDLLRQTGRELAEMDGFAVSTGPGSFTGIRIGLTSMKTLAWVLGKPFAGIPTLDALAAPFRFSRLPVCAMLDARKKEVYCALYRADESNRICRPGPYRAIAPERIVDMIEEPTIFCGDGWLLYRRTLMEKLGRLAVEAPASQHVVRAGAVAELAARKFSAGMADDPVTAVPIYVRPSEAEINYPHLGQPSKSPADIDPDRCF</sequence>
<dbReference type="InterPro" id="IPR022496">
    <property type="entry name" value="T6A_TsaB"/>
</dbReference>
<dbReference type="AlphaFoldDB" id="A0LJ71"/>
<dbReference type="CDD" id="cd24032">
    <property type="entry name" value="ASKHA_NBD_TsaB"/>
    <property type="match status" value="1"/>
</dbReference>
<organism evidence="2 3">
    <name type="scientific">Syntrophobacter fumaroxidans (strain DSM 10017 / MPOB)</name>
    <dbReference type="NCBI Taxonomy" id="335543"/>
    <lineage>
        <taxon>Bacteria</taxon>
        <taxon>Pseudomonadati</taxon>
        <taxon>Thermodesulfobacteriota</taxon>
        <taxon>Syntrophobacteria</taxon>
        <taxon>Syntrophobacterales</taxon>
        <taxon>Syntrophobacteraceae</taxon>
        <taxon>Syntrophobacter</taxon>
    </lineage>
</organism>
<name>A0LJ71_SYNFM</name>
<dbReference type="EMBL" id="CP000478">
    <property type="protein sequence ID" value="ABK17473.1"/>
    <property type="molecule type" value="Genomic_DNA"/>
</dbReference>
<evidence type="ECO:0000313" key="3">
    <source>
        <dbReference type="Proteomes" id="UP000001784"/>
    </source>
</evidence>
<dbReference type="Pfam" id="PF00814">
    <property type="entry name" value="TsaD"/>
    <property type="match status" value="1"/>
</dbReference>
<dbReference type="InParanoid" id="A0LJ71"/>
<gene>
    <name evidence="2" type="ordered locus">Sfum_1786</name>
</gene>
<accession>A0LJ71</accession>
<dbReference type="GO" id="GO:0005829">
    <property type="term" value="C:cytosol"/>
    <property type="evidence" value="ECO:0007669"/>
    <property type="project" value="TreeGrafter"/>
</dbReference>
<dbReference type="GO" id="GO:0008233">
    <property type="term" value="F:peptidase activity"/>
    <property type="evidence" value="ECO:0007669"/>
    <property type="project" value="UniProtKB-KW"/>
</dbReference>
<dbReference type="HOGENOM" id="CLU_064886_0_0_7"/>
<evidence type="ECO:0000313" key="2">
    <source>
        <dbReference type="EMBL" id="ABK17473.1"/>
    </source>
</evidence>
<keyword evidence="2" id="KW-0378">Hydrolase</keyword>
<evidence type="ECO:0000259" key="1">
    <source>
        <dbReference type="Pfam" id="PF00814"/>
    </source>
</evidence>
<dbReference type="Gene3D" id="3.30.420.40">
    <property type="match status" value="2"/>
</dbReference>
<reference evidence="2 3" key="1">
    <citation type="submission" date="2006-10" db="EMBL/GenBank/DDBJ databases">
        <title>Complete sequence of Syntrophobacter fumaroxidans MPOB.</title>
        <authorList>
            <consortium name="US DOE Joint Genome Institute"/>
            <person name="Copeland A."/>
            <person name="Lucas S."/>
            <person name="Lapidus A."/>
            <person name="Barry K."/>
            <person name="Detter J.C."/>
            <person name="Glavina del Rio T."/>
            <person name="Hammon N."/>
            <person name="Israni S."/>
            <person name="Pitluck S."/>
            <person name="Goltsman E.G."/>
            <person name="Martinez M."/>
            <person name="Schmutz J."/>
            <person name="Larimer F."/>
            <person name="Land M."/>
            <person name="Hauser L."/>
            <person name="Kyrpides N."/>
            <person name="Kim E."/>
            <person name="Boone D.R."/>
            <person name="Brockman F."/>
            <person name="Culley D."/>
            <person name="Ferry J."/>
            <person name="Gunsalus R."/>
            <person name="McInerney M.J."/>
            <person name="Morrison M."/>
            <person name="Plugge C."/>
            <person name="Rohlin L."/>
            <person name="Scholten J."/>
            <person name="Sieber J."/>
            <person name="Stams A.J.M."/>
            <person name="Worm P."/>
            <person name="Henstra A.M."/>
            <person name="Richardson P."/>
        </authorList>
    </citation>
    <scope>NUCLEOTIDE SEQUENCE [LARGE SCALE GENOMIC DNA]</scope>
    <source>
        <strain evidence="3">DSM 10017 / MPOB</strain>
    </source>
</reference>
<protein>
    <submittedName>
        <fullName evidence="2">Peptidase M22, glycoprotease</fullName>
    </submittedName>
</protein>
<dbReference type="InterPro" id="IPR000905">
    <property type="entry name" value="Gcp-like_dom"/>
</dbReference>
<dbReference type="STRING" id="335543.Sfum_1786"/>
<feature type="domain" description="Gcp-like" evidence="1">
    <location>
        <begin position="36"/>
        <end position="231"/>
    </location>
</feature>
<proteinExistence type="predicted"/>
<dbReference type="FunCoup" id="A0LJ71">
    <property type="interactions" value="370"/>
</dbReference>
<dbReference type="SUPFAM" id="SSF53067">
    <property type="entry name" value="Actin-like ATPase domain"/>
    <property type="match status" value="2"/>
</dbReference>
<dbReference type="PANTHER" id="PTHR11735:SF11">
    <property type="entry name" value="TRNA THREONYLCARBAMOYLADENOSINE BIOSYNTHESIS PROTEIN TSAB"/>
    <property type="match status" value="1"/>
</dbReference>
<dbReference type="NCBIfam" id="TIGR03725">
    <property type="entry name" value="T6A_YeaZ"/>
    <property type="match status" value="1"/>
</dbReference>
<dbReference type="GO" id="GO:0006508">
    <property type="term" value="P:proteolysis"/>
    <property type="evidence" value="ECO:0007669"/>
    <property type="project" value="UniProtKB-KW"/>
</dbReference>
<dbReference type="GO" id="GO:0002949">
    <property type="term" value="P:tRNA threonylcarbamoyladenosine modification"/>
    <property type="evidence" value="ECO:0007669"/>
    <property type="project" value="InterPro"/>
</dbReference>
<dbReference type="InterPro" id="IPR043129">
    <property type="entry name" value="ATPase_NBD"/>
</dbReference>
<dbReference type="Proteomes" id="UP000001784">
    <property type="component" value="Chromosome"/>
</dbReference>
<keyword evidence="2" id="KW-0645">Protease</keyword>
<dbReference type="eggNOG" id="COG1214">
    <property type="taxonomic scope" value="Bacteria"/>
</dbReference>
<dbReference type="PANTHER" id="PTHR11735">
    <property type="entry name" value="TRNA N6-ADENOSINE THREONYLCARBAMOYLTRANSFERASE"/>
    <property type="match status" value="1"/>
</dbReference>
<dbReference type="KEGG" id="sfu:Sfum_1786"/>